<dbReference type="InterPro" id="IPR059176">
    <property type="entry name" value="UDP-X_N"/>
</dbReference>
<comment type="caution">
    <text evidence="4">The sequence shown here is derived from an EMBL/GenBank/DDBJ whole genome shotgun (WGS) entry which is preliminary data.</text>
</comment>
<reference evidence="4" key="1">
    <citation type="submission" date="2023-03" db="EMBL/GenBank/DDBJ databases">
        <title>Actinorhabdospora filicis NBRC 111898.</title>
        <authorList>
            <person name="Ichikawa N."/>
            <person name="Sato H."/>
            <person name="Tonouchi N."/>
        </authorList>
    </citation>
    <scope>NUCLEOTIDE SEQUENCE</scope>
    <source>
        <strain evidence="4">NBRC 111898</strain>
    </source>
</reference>
<keyword evidence="5" id="KW-1185">Reference proteome</keyword>
<dbReference type="Proteomes" id="UP001165079">
    <property type="component" value="Unassembled WGS sequence"/>
</dbReference>
<evidence type="ECO:0000256" key="1">
    <source>
        <dbReference type="ARBA" id="ARBA00001946"/>
    </source>
</evidence>
<proteinExistence type="predicted"/>
<keyword evidence="2" id="KW-0378">Hydrolase</keyword>
<dbReference type="PROSITE" id="PS51462">
    <property type="entry name" value="NUDIX"/>
    <property type="match status" value="1"/>
</dbReference>
<dbReference type="Pfam" id="PF12535">
    <property type="entry name" value="Nudix_N"/>
    <property type="match status" value="1"/>
</dbReference>
<dbReference type="PANTHER" id="PTHR43046">
    <property type="entry name" value="GDP-MANNOSE MANNOSYL HYDROLASE"/>
    <property type="match status" value="1"/>
</dbReference>
<dbReference type="InterPro" id="IPR020476">
    <property type="entry name" value="Nudix_hydrolase"/>
</dbReference>
<gene>
    <name evidence="4" type="ORF">Afil01_46220</name>
</gene>
<dbReference type="RefSeq" id="WP_285664958.1">
    <property type="nucleotide sequence ID" value="NZ_BSTX01000003.1"/>
</dbReference>
<dbReference type="Pfam" id="PF00293">
    <property type="entry name" value="NUDIX"/>
    <property type="match status" value="1"/>
</dbReference>
<dbReference type="GO" id="GO:0016787">
    <property type="term" value="F:hydrolase activity"/>
    <property type="evidence" value="ECO:0007669"/>
    <property type="project" value="UniProtKB-KW"/>
</dbReference>
<dbReference type="SUPFAM" id="SSF55811">
    <property type="entry name" value="Nudix"/>
    <property type="match status" value="1"/>
</dbReference>
<evidence type="ECO:0000313" key="4">
    <source>
        <dbReference type="EMBL" id="GLZ79815.1"/>
    </source>
</evidence>
<dbReference type="Gene3D" id="6.10.250.1120">
    <property type="match status" value="1"/>
</dbReference>
<accession>A0A9W6SPV6</accession>
<dbReference type="PANTHER" id="PTHR43046:SF16">
    <property type="entry name" value="ADP-RIBOSE PYROPHOSPHATASE YJHB-RELATED"/>
    <property type="match status" value="1"/>
</dbReference>
<dbReference type="AlphaFoldDB" id="A0A9W6SPV6"/>
<evidence type="ECO:0000313" key="5">
    <source>
        <dbReference type="Proteomes" id="UP001165079"/>
    </source>
</evidence>
<feature type="domain" description="Nudix hydrolase" evidence="3">
    <location>
        <begin position="70"/>
        <end position="200"/>
    </location>
</feature>
<evidence type="ECO:0000256" key="2">
    <source>
        <dbReference type="ARBA" id="ARBA00022801"/>
    </source>
</evidence>
<evidence type="ECO:0000259" key="3">
    <source>
        <dbReference type="PROSITE" id="PS51462"/>
    </source>
</evidence>
<dbReference type="InterPro" id="IPR000086">
    <property type="entry name" value="NUDIX_hydrolase_dom"/>
</dbReference>
<organism evidence="4 5">
    <name type="scientific">Actinorhabdospora filicis</name>
    <dbReference type="NCBI Taxonomy" id="1785913"/>
    <lineage>
        <taxon>Bacteria</taxon>
        <taxon>Bacillati</taxon>
        <taxon>Actinomycetota</taxon>
        <taxon>Actinomycetes</taxon>
        <taxon>Micromonosporales</taxon>
        <taxon>Micromonosporaceae</taxon>
        <taxon>Actinorhabdospora</taxon>
    </lineage>
</organism>
<comment type="cofactor">
    <cofactor evidence="1">
        <name>Mg(2+)</name>
        <dbReference type="ChEBI" id="CHEBI:18420"/>
    </cofactor>
</comment>
<sequence>MVDDVSRKVAMLSAEIRALAANGLHFAEDPYNTARFTRLHEISAELLAMVDTRTVEEITEEYRGALGYRTPMTAVDAVVFDDEDRLLLVQRADGSATWCMPGGIADVGESPAETAVRECWEETGLKVRAVELIGLYDNRLIYDHQPAWHLYIPVVLCEVEGGELRLTNETLDFGWFTREAALELPLFRGYPTKVADAFRWRAGELDRPVLH</sequence>
<dbReference type="EMBL" id="BSTX01000003">
    <property type="protein sequence ID" value="GLZ79815.1"/>
    <property type="molecule type" value="Genomic_DNA"/>
</dbReference>
<dbReference type="InterPro" id="IPR015797">
    <property type="entry name" value="NUDIX_hydrolase-like_dom_sf"/>
</dbReference>
<name>A0A9W6SPV6_9ACTN</name>
<dbReference type="PRINTS" id="PR00502">
    <property type="entry name" value="NUDIXFAMILY"/>
</dbReference>
<protein>
    <submittedName>
        <fullName evidence="4">ADP-ribose pyrophosphatase</fullName>
    </submittedName>
</protein>
<dbReference type="Gene3D" id="3.90.79.10">
    <property type="entry name" value="Nucleoside Triphosphate Pyrophosphohydrolase"/>
    <property type="match status" value="1"/>
</dbReference>